<evidence type="ECO:0000256" key="8">
    <source>
        <dbReference type="SAM" id="Phobius"/>
    </source>
</evidence>
<comment type="caution">
    <text evidence="9">The sequence shown here is derived from an EMBL/GenBank/DDBJ whole genome shotgun (WGS) entry which is preliminary data.</text>
</comment>
<gene>
    <name evidence="9" type="ORF">FHR98_002673</name>
</gene>
<dbReference type="PANTHER" id="PTHR34979:SF1">
    <property type="entry name" value="INNER MEMBRANE PROTEIN YGAZ"/>
    <property type="match status" value="1"/>
</dbReference>
<evidence type="ECO:0000256" key="2">
    <source>
        <dbReference type="ARBA" id="ARBA00010735"/>
    </source>
</evidence>
<feature type="transmembrane region" description="Helical" evidence="8">
    <location>
        <begin position="195"/>
        <end position="212"/>
    </location>
</feature>
<dbReference type="GO" id="GO:1903785">
    <property type="term" value="P:L-valine transmembrane transport"/>
    <property type="evidence" value="ECO:0007669"/>
    <property type="project" value="TreeGrafter"/>
</dbReference>
<evidence type="ECO:0000256" key="1">
    <source>
        <dbReference type="ARBA" id="ARBA00004651"/>
    </source>
</evidence>
<name>A0A839SU63_9PROT</name>
<proteinExistence type="inferred from homology"/>
<keyword evidence="4" id="KW-1003">Cell membrane</keyword>
<organism evidence="9 10">
    <name type="scientific">Limibacillus halophilus</name>
    <dbReference type="NCBI Taxonomy" id="1579333"/>
    <lineage>
        <taxon>Bacteria</taxon>
        <taxon>Pseudomonadati</taxon>
        <taxon>Pseudomonadota</taxon>
        <taxon>Alphaproteobacteria</taxon>
        <taxon>Rhodospirillales</taxon>
        <taxon>Rhodovibrionaceae</taxon>
        <taxon>Limibacillus</taxon>
    </lineage>
</organism>
<feature type="transmembrane region" description="Helical" evidence="8">
    <location>
        <begin position="119"/>
        <end position="137"/>
    </location>
</feature>
<reference evidence="9 10" key="1">
    <citation type="submission" date="2020-08" db="EMBL/GenBank/DDBJ databases">
        <title>Genomic Encyclopedia of Type Strains, Phase III (KMG-III): the genomes of soil and plant-associated and newly described type strains.</title>
        <authorList>
            <person name="Whitman W."/>
        </authorList>
    </citation>
    <scope>NUCLEOTIDE SEQUENCE [LARGE SCALE GENOMIC DNA]</scope>
    <source>
        <strain evidence="9 10">CECT 8803</strain>
    </source>
</reference>
<keyword evidence="5 8" id="KW-0812">Transmembrane</keyword>
<evidence type="ECO:0000256" key="4">
    <source>
        <dbReference type="ARBA" id="ARBA00022475"/>
    </source>
</evidence>
<evidence type="ECO:0000313" key="10">
    <source>
        <dbReference type="Proteomes" id="UP000581135"/>
    </source>
</evidence>
<dbReference type="AlphaFoldDB" id="A0A839SU63"/>
<dbReference type="GO" id="GO:0005886">
    <property type="term" value="C:plasma membrane"/>
    <property type="evidence" value="ECO:0007669"/>
    <property type="project" value="UniProtKB-SubCell"/>
</dbReference>
<keyword evidence="3" id="KW-0813">Transport</keyword>
<keyword evidence="10" id="KW-1185">Reference proteome</keyword>
<sequence>MAVALPLIASVLPFALLWGTLAQQAGLSALETGLMSGLVFAGSAQFVATGIWTTPPAVATLVLAVFIVNLRHVLMGAALAPAIRSWGGWRSHLALFFMADEVWALALQRRAQRGLTPGFYFSVGVVFYLCWVASTQLGYRAGSWIPDPAAYGFDFAFAAVFLCLVRSFYVSWRSLLPWVASAAVASLSYSFIEGVWYILLGGLAGALVGLLLPPPRPAHPETVL</sequence>
<evidence type="ECO:0000256" key="6">
    <source>
        <dbReference type="ARBA" id="ARBA00022989"/>
    </source>
</evidence>
<comment type="similarity">
    <text evidence="2">Belongs to the AzlC family.</text>
</comment>
<protein>
    <submittedName>
        <fullName evidence="9">4-azaleucine resistance transporter AzlC</fullName>
    </submittedName>
</protein>
<accession>A0A839SU63</accession>
<evidence type="ECO:0000256" key="3">
    <source>
        <dbReference type="ARBA" id="ARBA00022448"/>
    </source>
</evidence>
<comment type="subcellular location">
    <subcellularLocation>
        <location evidence="1">Cell membrane</location>
        <topology evidence="1">Multi-pass membrane protein</topology>
    </subcellularLocation>
</comment>
<evidence type="ECO:0000256" key="7">
    <source>
        <dbReference type="ARBA" id="ARBA00023136"/>
    </source>
</evidence>
<dbReference type="RefSeq" id="WP_183417188.1">
    <property type="nucleotide sequence ID" value="NZ_JACHXA010000008.1"/>
</dbReference>
<dbReference type="Proteomes" id="UP000581135">
    <property type="component" value="Unassembled WGS sequence"/>
</dbReference>
<keyword evidence="7 8" id="KW-0472">Membrane</keyword>
<evidence type="ECO:0000256" key="5">
    <source>
        <dbReference type="ARBA" id="ARBA00022692"/>
    </source>
</evidence>
<dbReference type="PANTHER" id="PTHR34979">
    <property type="entry name" value="INNER MEMBRANE PROTEIN YGAZ"/>
    <property type="match status" value="1"/>
</dbReference>
<dbReference type="InterPro" id="IPR011606">
    <property type="entry name" value="Brnchd-chn_aa_trnsp_permease"/>
</dbReference>
<evidence type="ECO:0000313" key="9">
    <source>
        <dbReference type="EMBL" id="MBB3066367.1"/>
    </source>
</evidence>
<keyword evidence="6 8" id="KW-1133">Transmembrane helix</keyword>
<dbReference type="EMBL" id="JACHXA010000008">
    <property type="protein sequence ID" value="MBB3066367.1"/>
    <property type="molecule type" value="Genomic_DNA"/>
</dbReference>
<feature type="transmembrane region" description="Helical" evidence="8">
    <location>
        <begin position="149"/>
        <end position="165"/>
    </location>
</feature>
<dbReference type="Pfam" id="PF03591">
    <property type="entry name" value="AzlC"/>
    <property type="match status" value="1"/>
</dbReference>